<dbReference type="InterPro" id="IPR027417">
    <property type="entry name" value="P-loop_NTPase"/>
</dbReference>
<feature type="repeat" description="TPR" evidence="5">
    <location>
        <begin position="734"/>
        <end position="767"/>
    </location>
</feature>
<keyword evidence="4" id="KW-0804">Transcription</keyword>
<protein>
    <submittedName>
        <fullName evidence="9">Tetratricopeptide repeat protein</fullName>
    </submittedName>
</protein>
<dbReference type="PROSITE" id="PS50005">
    <property type="entry name" value="TPR"/>
    <property type="match status" value="2"/>
</dbReference>
<dbReference type="InterPro" id="IPR011990">
    <property type="entry name" value="TPR-like_helical_dom_sf"/>
</dbReference>
<proteinExistence type="inferred from homology"/>
<dbReference type="Gene3D" id="3.40.50.300">
    <property type="entry name" value="P-loop containing nucleotide triphosphate hydrolases"/>
    <property type="match status" value="1"/>
</dbReference>
<dbReference type="InterPro" id="IPR019734">
    <property type="entry name" value="TPR_rpt"/>
</dbReference>
<evidence type="ECO:0000256" key="2">
    <source>
        <dbReference type="ARBA" id="ARBA00023015"/>
    </source>
</evidence>
<feature type="compositionally biased region" description="Basic and acidic residues" evidence="7">
    <location>
        <begin position="257"/>
        <end position="274"/>
    </location>
</feature>
<feature type="domain" description="OmpR/PhoB-type" evidence="8">
    <location>
        <begin position="1"/>
        <end position="105"/>
    </location>
</feature>
<organism evidence="9 10">
    <name type="scientific">Actinoplanes aureus</name>
    <dbReference type="NCBI Taxonomy" id="2792083"/>
    <lineage>
        <taxon>Bacteria</taxon>
        <taxon>Bacillati</taxon>
        <taxon>Actinomycetota</taxon>
        <taxon>Actinomycetes</taxon>
        <taxon>Micromonosporales</taxon>
        <taxon>Micromonosporaceae</taxon>
        <taxon>Actinoplanes</taxon>
    </lineage>
</organism>
<dbReference type="PRINTS" id="PR00364">
    <property type="entry name" value="DISEASERSIST"/>
</dbReference>
<feature type="repeat" description="TPR" evidence="5">
    <location>
        <begin position="854"/>
        <end position="887"/>
    </location>
</feature>
<dbReference type="Pfam" id="PF03704">
    <property type="entry name" value="BTAD"/>
    <property type="match status" value="1"/>
</dbReference>
<dbReference type="SUPFAM" id="SSF48452">
    <property type="entry name" value="TPR-like"/>
    <property type="match status" value="2"/>
</dbReference>
<dbReference type="SMART" id="SM01043">
    <property type="entry name" value="BTAD"/>
    <property type="match status" value="1"/>
</dbReference>
<dbReference type="PANTHER" id="PTHR35807:SF1">
    <property type="entry name" value="TRANSCRIPTIONAL REGULATOR REDD"/>
    <property type="match status" value="1"/>
</dbReference>
<keyword evidence="3 6" id="KW-0238">DNA-binding</keyword>
<dbReference type="Gene3D" id="1.10.10.10">
    <property type="entry name" value="Winged helix-like DNA-binding domain superfamily/Winged helix DNA-binding domain"/>
    <property type="match status" value="1"/>
</dbReference>
<evidence type="ECO:0000256" key="1">
    <source>
        <dbReference type="ARBA" id="ARBA00005820"/>
    </source>
</evidence>
<dbReference type="CDD" id="cd15831">
    <property type="entry name" value="BTAD"/>
    <property type="match status" value="1"/>
</dbReference>
<evidence type="ECO:0000256" key="7">
    <source>
        <dbReference type="SAM" id="MobiDB-lite"/>
    </source>
</evidence>
<comment type="similarity">
    <text evidence="1">Belongs to the AfsR/DnrI/RedD regulatory family.</text>
</comment>
<accession>A0A931G372</accession>
<dbReference type="Pfam" id="PF00486">
    <property type="entry name" value="Trans_reg_C"/>
    <property type="match status" value="1"/>
</dbReference>
<dbReference type="GO" id="GO:0006355">
    <property type="term" value="P:regulation of DNA-templated transcription"/>
    <property type="evidence" value="ECO:0007669"/>
    <property type="project" value="InterPro"/>
</dbReference>
<dbReference type="SUPFAM" id="SSF46894">
    <property type="entry name" value="C-terminal effector domain of the bipartite response regulators"/>
    <property type="match status" value="1"/>
</dbReference>
<name>A0A931G372_9ACTN</name>
<dbReference type="EMBL" id="JADQTO010000022">
    <property type="protein sequence ID" value="MBG0566761.1"/>
    <property type="molecule type" value="Genomic_DNA"/>
</dbReference>
<evidence type="ECO:0000256" key="5">
    <source>
        <dbReference type="PROSITE-ProRule" id="PRU00339"/>
    </source>
</evidence>
<dbReference type="PROSITE" id="PS50293">
    <property type="entry name" value="TPR_REGION"/>
    <property type="match status" value="1"/>
</dbReference>
<dbReference type="InterPro" id="IPR001867">
    <property type="entry name" value="OmpR/PhoB-type_DNA-bd"/>
</dbReference>
<sequence length="951" mass="105031">MGGAQEPAVHFQVLGPLVARRADADLSLGPAQQRVILAVLLLHADRPVDRDSLLTAVWGEAAPAYAVNLLQKHISALRRILEPGRDPRSRTGLITWTDVGYQLKIGPGTLDLHTFEAALRQAHQARAERDLPAAAEALRTALSLWRGPPFAGLCSPLLDAERDRLLERRADVQEDRIHADLDLGRDADLVPELRQLVADHPLRERLHRLLMLALYRAGRQADALNAFHTARGHLREQLGVEPGPELVQLHQRILRADPALDRPAKRQAADDRSPPRPRPAQLPHDTTDFVGRTKALNQLNLLLGDEPADGRALVITSISGTAGVGKTALAVHWSHQIRGRFPDGQLYVNLRGYDPSGPPMSPGEAVRGFLDALGVPEQKIPTGLESQAGLYRSLLAERRMLVVLDNAHDAEQVRPLLPGAPGCLVVITSRSDLPGLVAAEGARPVTIDLLSVAEARALLGRRLGADRIWSEPRELDEIITLCARLPLALTVVAARAASHPQFSLSDLAVELRESASRLDVFEDGDRATDVRGVFSWSYRKLDARAARIFRYIGLQAGPEITTPATASLAGIPLDEARPALAELARAHLVTERAPGCFGMHDLLRAYATELARVHDQPSEREAALRRMLDHYIQTGYQAHQLLNPHHYDAITVPRMQPGVAPERIASNSHARSWFANHRPVLLAALRQGFEGGFTDEAWYLTCVLSPFLEYHGLWLEWQGALETAQLSDDPQRSALAHRLRGRAYIKTGRYDEADGHLHRALELYRTLGDLAGQAEAHRDLALKLDRQEEHREALAEAEQSLLLFRAAGHETGQARAENAVGWFSTMLGDHDTALVHCREALALQSEIGDRFGQAETYDSLGHIYLQLGDWTQAKVSYQRALELYHEFDDRYDEADTLVALGDTYHAAGSTDEAYVAWRKALSILDQLGQPYADRLRGNLERKLVVGVQHSP</sequence>
<dbReference type="Pfam" id="PF13424">
    <property type="entry name" value="TPR_12"/>
    <property type="match status" value="2"/>
</dbReference>
<evidence type="ECO:0000313" key="10">
    <source>
        <dbReference type="Proteomes" id="UP000598146"/>
    </source>
</evidence>
<evidence type="ECO:0000259" key="8">
    <source>
        <dbReference type="PROSITE" id="PS51755"/>
    </source>
</evidence>
<dbReference type="InterPro" id="IPR051677">
    <property type="entry name" value="AfsR-DnrI-RedD_regulator"/>
</dbReference>
<feature type="DNA-binding region" description="OmpR/PhoB-type" evidence="6">
    <location>
        <begin position="1"/>
        <end position="105"/>
    </location>
</feature>
<dbReference type="SUPFAM" id="SSF52540">
    <property type="entry name" value="P-loop containing nucleoside triphosphate hydrolases"/>
    <property type="match status" value="1"/>
</dbReference>
<dbReference type="PROSITE" id="PS51755">
    <property type="entry name" value="OMPR_PHOB"/>
    <property type="match status" value="1"/>
</dbReference>
<feature type="region of interest" description="Disordered" evidence="7">
    <location>
        <begin position="257"/>
        <end position="288"/>
    </location>
</feature>
<keyword evidence="2" id="KW-0805">Transcription regulation</keyword>
<keyword evidence="10" id="KW-1185">Reference proteome</keyword>
<evidence type="ECO:0000313" key="9">
    <source>
        <dbReference type="EMBL" id="MBG0566761.1"/>
    </source>
</evidence>
<dbReference type="Proteomes" id="UP000598146">
    <property type="component" value="Unassembled WGS sequence"/>
</dbReference>
<dbReference type="InterPro" id="IPR036388">
    <property type="entry name" value="WH-like_DNA-bd_sf"/>
</dbReference>
<keyword evidence="5" id="KW-0802">TPR repeat</keyword>
<evidence type="ECO:0000256" key="3">
    <source>
        <dbReference type="ARBA" id="ARBA00023125"/>
    </source>
</evidence>
<dbReference type="RefSeq" id="WP_196418529.1">
    <property type="nucleotide sequence ID" value="NZ_JADQTO010000022.1"/>
</dbReference>
<reference evidence="9" key="1">
    <citation type="submission" date="2020-11" db="EMBL/GenBank/DDBJ databases">
        <title>Isolation and identification of active actinomycetes.</title>
        <authorList>
            <person name="Sun X."/>
        </authorList>
    </citation>
    <scope>NUCLEOTIDE SEQUENCE</scope>
    <source>
        <strain evidence="9">NEAU-A11</strain>
    </source>
</reference>
<dbReference type="SMART" id="SM00028">
    <property type="entry name" value="TPR"/>
    <property type="match status" value="6"/>
</dbReference>
<dbReference type="InterPro" id="IPR005158">
    <property type="entry name" value="BTAD"/>
</dbReference>
<comment type="caution">
    <text evidence="9">The sequence shown here is derived from an EMBL/GenBank/DDBJ whole genome shotgun (WGS) entry which is preliminary data.</text>
</comment>
<dbReference type="GO" id="GO:0003677">
    <property type="term" value="F:DNA binding"/>
    <property type="evidence" value="ECO:0007669"/>
    <property type="project" value="UniProtKB-UniRule"/>
</dbReference>
<dbReference type="AlphaFoldDB" id="A0A931G372"/>
<evidence type="ECO:0000256" key="6">
    <source>
        <dbReference type="PROSITE-ProRule" id="PRU01091"/>
    </source>
</evidence>
<dbReference type="PANTHER" id="PTHR35807">
    <property type="entry name" value="TRANSCRIPTIONAL REGULATOR REDD-RELATED"/>
    <property type="match status" value="1"/>
</dbReference>
<dbReference type="InterPro" id="IPR016032">
    <property type="entry name" value="Sig_transdc_resp-reg_C-effctor"/>
</dbReference>
<dbReference type="SMART" id="SM00862">
    <property type="entry name" value="Trans_reg_C"/>
    <property type="match status" value="1"/>
</dbReference>
<dbReference type="GO" id="GO:0043531">
    <property type="term" value="F:ADP binding"/>
    <property type="evidence" value="ECO:0007669"/>
    <property type="project" value="InterPro"/>
</dbReference>
<dbReference type="Gene3D" id="1.25.40.10">
    <property type="entry name" value="Tetratricopeptide repeat domain"/>
    <property type="match status" value="2"/>
</dbReference>
<evidence type="ECO:0000256" key="4">
    <source>
        <dbReference type="ARBA" id="ARBA00023163"/>
    </source>
</evidence>
<gene>
    <name evidence="9" type="ORF">I4J89_35475</name>
</gene>
<dbReference type="GO" id="GO:0000160">
    <property type="term" value="P:phosphorelay signal transduction system"/>
    <property type="evidence" value="ECO:0007669"/>
    <property type="project" value="InterPro"/>
</dbReference>